<dbReference type="SUPFAM" id="SSF54373">
    <property type="entry name" value="FAD-linked reductases, C-terminal domain"/>
    <property type="match status" value="1"/>
</dbReference>
<name>A0ABN2PP77_9ACTN</name>
<evidence type="ECO:0000256" key="2">
    <source>
        <dbReference type="ARBA" id="ARBA00023002"/>
    </source>
</evidence>
<keyword evidence="5" id="KW-1185">Reference proteome</keyword>
<evidence type="ECO:0000313" key="5">
    <source>
        <dbReference type="Proteomes" id="UP001501303"/>
    </source>
</evidence>
<evidence type="ECO:0000259" key="3">
    <source>
        <dbReference type="Pfam" id="PF01593"/>
    </source>
</evidence>
<accession>A0ABN2PP77</accession>
<dbReference type="InterPro" id="IPR001613">
    <property type="entry name" value="Flavin_amine_oxidase"/>
</dbReference>
<dbReference type="Gene3D" id="3.50.50.60">
    <property type="entry name" value="FAD/NAD(P)-binding domain"/>
    <property type="match status" value="1"/>
</dbReference>
<dbReference type="PANTHER" id="PTHR10742">
    <property type="entry name" value="FLAVIN MONOAMINE OXIDASE"/>
    <property type="match status" value="1"/>
</dbReference>
<reference evidence="4 5" key="1">
    <citation type="journal article" date="2019" name="Int. J. Syst. Evol. Microbiol.">
        <title>The Global Catalogue of Microorganisms (GCM) 10K type strain sequencing project: providing services to taxonomists for standard genome sequencing and annotation.</title>
        <authorList>
            <consortium name="The Broad Institute Genomics Platform"/>
            <consortium name="The Broad Institute Genome Sequencing Center for Infectious Disease"/>
            <person name="Wu L."/>
            <person name="Ma J."/>
        </authorList>
    </citation>
    <scope>NUCLEOTIDE SEQUENCE [LARGE SCALE GENOMIC DNA]</scope>
    <source>
        <strain evidence="4 5">JCM 13581</strain>
    </source>
</reference>
<dbReference type="Pfam" id="PF01593">
    <property type="entry name" value="Amino_oxidase"/>
    <property type="match status" value="1"/>
</dbReference>
<dbReference type="InterPro" id="IPR002937">
    <property type="entry name" value="Amino_oxidase"/>
</dbReference>
<dbReference type="EMBL" id="BAAAMJ010000043">
    <property type="protein sequence ID" value="GAA1925911.1"/>
    <property type="molecule type" value="Genomic_DNA"/>
</dbReference>
<keyword evidence="2" id="KW-0560">Oxidoreductase</keyword>
<dbReference type="PANTHER" id="PTHR10742:SF410">
    <property type="entry name" value="LYSINE-SPECIFIC HISTONE DEMETHYLASE 2"/>
    <property type="match status" value="1"/>
</dbReference>
<organism evidence="4 5">
    <name type="scientific">Streptomyces sodiiphilus</name>
    <dbReference type="NCBI Taxonomy" id="226217"/>
    <lineage>
        <taxon>Bacteria</taxon>
        <taxon>Bacillati</taxon>
        <taxon>Actinomycetota</taxon>
        <taxon>Actinomycetes</taxon>
        <taxon>Kitasatosporales</taxon>
        <taxon>Streptomycetaceae</taxon>
        <taxon>Streptomyces</taxon>
    </lineage>
</organism>
<sequence>MNHAFFSAAGRRAVLGSAVLAATGLTGCANGPVGREAPRRAERRDDPIDTVVVGAGMAGLFAARELDRAGHRVVVLEARDRIGGRIRTDHRWPDVPLDLGASWIHGVDGNPVAALARETGARTVPFNAESTAIYGPEGEPLTREQLAVRREDDAMARRRLEEAAEKAGPDLSAGEALRRILDGSDLDAGRARRVLEYRSRYAEDEYGADIDRLACWGLVAGERLGGDEVMFPQGYGQLTAALAEGLDVRTGHRVTHIAHGPRGVEVHTAGDGVFSAGRVLVTLPLGVLKSGDVTFSPELPAAKRQAIGRLGMGVYDKLFLRFPSVFWDDVEVVVQEGTEHGAFSAWYNLRPVTGVPLLVALNGGPVARRLEGMDDTGQVREALGNLRRVYGDDVPGPVAHRITRWGTDPFARGSYSFPPVGSRPGDYRALAAPVAGRVHFAGEATEPDYHTTVHGALLSGRREARRILSG</sequence>
<dbReference type="RefSeq" id="WP_344263920.1">
    <property type="nucleotide sequence ID" value="NZ_BAAAMJ010000043.1"/>
</dbReference>
<dbReference type="SUPFAM" id="SSF51905">
    <property type="entry name" value="FAD/NAD(P)-binding domain"/>
    <property type="match status" value="1"/>
</dbReference>
<evidence type="ECO:0000313" key="4">
    <source>
        <dbReference type="EMBL" id="GAA1925911.1"/>
    </source>
</evidence>
<dbReference type="InterPro" id="IPR050281">
    <property type="entry name" value="Flavin_monoamine_oxidase"/>
</dbReference>
<protein>
    <submittedName>
        <fullName evidence="4">NAD(P)/FAD-dependent oxidoreductase</fullName>
    </submittedName>
</protein>
<evidence type="ECO:0000256" key="1">
    <source>
        <dbReference type="ARBA" id="ARBA00001974"/>
    </source>
</evidence>
<dbReference type="InterPro" id="IPR036188">
    <property type="entry name" value="FAD/NAD-bd_sf"/>
</dbReference>
<feature type="domain" description="Amine oxidase" evidence="3">
    <location>
        <begin position="57"/>
        <end position="468"/>
    </location>
</feature>
<dbReference type="Gene3D" id="3.90.660.10">
    <property type="match status" value="1"/>
</dbReference>
<comment type="cofactor">
    <cofactor evidence="1">
        <name>FAD</name>
        <dbReference type="ChEBI" id="CHEBI:57692"/>
    </cofactor>
</comment>
<dbReference type="PRINTS" id="PR00757">
    <property type="entry name" value="AMINEOXDASEF"/>
</dbReference>
<proteinExistence type="predicted"/>
<gene>
    <name evidence="4" type="ORF">GCM10009716_37670</name>
</gene>
<comment type="caution">
    <text evidence="4">The sequence shown here is derived from an EMBL/GenBank/DDBJ whole genome shotgun (WGS) entry which is preliminary data.</text>
</comment>
<dbReference type="Proteomes" id="UP001501303">
    <property type="component" value="Unassembled WGS sequence"/>
</dbReference>